<accession>A0A545UCD2</accession>
<gene>
    <name evidence="2" type="ORF">FLL46_15070</name>
</gene>
<evidence type="ECO:0000313" key="2">
    <source>
        <dbReference type="EMBL" id="TQV87124.1"/>
    </source>
</evidence>
<evidence type="ECO:0000313" key="3">
    <source>
        <dbReference type="Proteomes" id="UP000315439"/>
    </source>
</evidence>
<feature type="coiled-coil region" evidence="1">
    <location>
        <begin position="14"/>
        <end position="48"/>
    </location>
</feature>
<reference evidence="2 3" key="1">
    <citation type="submission" date="2019-07" db="EMBL/GenBank/DDBJ databases">
        <title>Draft genome for Aliikangiella sp. M105.</title>
        <authorList>
            <person name="Wang G."/>
        </authorList>
    </citation>
    <scope>NUCLEOTIDE SEQUENCE [LARGE SCALE GENOMIC DNA]</scope>
    <source>
        <strain evidence="2 3">M105</strain>
    </source>
</reference>
<dbReference type="Proteomes" id="UP000315439">
    <property type="component" value="Unassembled WGS sequence"/>
</dbReference>
<proteinExistence type="predicted"/>
<organism evidence="2 3">
    <name type="scientific">Aliikangiella coralliicola</name>
    <dbReference type="NCBI Taxonomy" id="2592383"/>
    <lineage>
        <taxon>Bacteria</taxon>
        <taxon>Pseudomonadati</taxon>
        <taxon>Pseudomonadota</taxon>
        <taxon>Gammaproteobacteria</taxon>
        <taxon>Oceanospirillales</taxon>
        <taxon>Pleioneaceae</taxon>
        <taxon>Aliikangiella</taxon>
    </lineage>
</organism>
<keyword evidence="3" id="KW-1185">Reference proteome</keyword>
<protein>
    <submittedName>
        <fullName evidence="2">Uncharacterized protein</fullName>
    </submittedName>
</protein>
<keyword evidence="1" id="KW-0175">Coiled coil</keyword>
<evidence type="ECO:0000256" key="1">
    <source>
        <dbReference type="SAM" id="Coils"/>
    </source>
</evidence>
<name>A0A545UCD2_9GAMM</name>
<dbReference type="EMBL" id="VIKS01000009">
    <property type="protein sequence ID" value="TQV87124.1"/>
    <property type="molecule type" value="Genomic_DNA"/>
</dbReference>
<dbReference type="AlphaFoldDB" id="A0A545UCD2"/>
<comment type="caution">
    <text evidence="2">The sequence shown here is derived from an EMBL/GenBank/DDBJ whole genome shotgun (WGS) entry which is preliminary data.</text>
</comment>
<dbReference type="RefSeq" id="WP_142932141.1">
    <property type="nucleotide sequence ID" value="NZ_ML660165.1"/>
</dbReference>
<sequence>MTHPARARKKHFAKRIQQELAQKNLQKLKQLEKRISECQKEIEEMLQPPQNSEEAKRQPPIEIRLHGLTASENIRLNAILNPDCPQTIRSLSVVGEKKHEGRRLG</sequence>